<dbReference type="PANTHER" id="PTHR12589:SF7">
    <property type="entry name" value="6-PYRUVOYL TETRAHYDROBIOPTERIN SYNTHASE"/>
    <property type="match status" value="1"/>
</dbReference>
<evidence type="ECO:0000256" key="6">
    <source>
        <dbReference type="ARBA" id="ARBA00023239"/>
    </source>
</evidence>
<feature type="active site" description="Charge relay system" evidence="9">
    <location>
        <position position="126"/>
    </location>
</feature>
<feature type="binding site" evidence="10">
    <location>
        <position position="14"/>
    </location>
    <ligand>
        <name>Zn(2+)</name>
        <dbReference type="ChEBI" id="CHEBI:29105"/>
    </ligand>
</feature>
<dbReference type="GO" id="GO:0046872">
    <property type="term" value="F:metal ion binding"/>
    <property type="evidence" value="ECO:0007669"/>
    <property type="project" value="UniProtKB-KW"/>
</dbReference>
<sequence>MLSITKIFTFETAHRISSYQGACQHIHGHSYKLHVTITGEEVGEDDMLLDFKILKQIVKDVIVDPIDHAIMLKRNEVNERDFGKMEEKIFWMASEPTAERMLEWMANQLQQKLPNQIHLKRLRLFETENSFAEWEK</sequence>
<dbReference type="NCBIfam" id="TIGR03367">
    <property type="entry name" value="queuosine_QueD"/>
    <property type="match status" value="1"/>
</dbReference>
<proteinExistence type="inferred from homology"/>
<dbReference type="OrthoDB" id="9804698at2"/>
<evidence type="ECO:0000256" key="10">
    <source>
        <dbReference type="PIRSR" id="PIRSR006113-2"/>
    </source>
</evidence>
<dbReference type="EMBL" id="SGXG01000001">
    <property type="protein sequence ID" value="RZS97889.1"/>
    <property type="molecule type" value="Genomic_DNA"/>
</dbReference>
<evidence type="ECO:0000256" key="7">
    <source>
        <dbReference type="ARBA" id="ARBA00048807"/>
    </source>
</evidence>
<evidence type="ECO:0000313" key="12">
    <source>
        <dbReference type="Proteomes" id="UP000292209"/>
    </source>
</evidence>
<name>A0A4V2F6Y0_9BACT</name>
<dbReference type="Pfam" id="PF01242">
    <property type="entry name" value="PTPS"/>
    <property type="match status" value="1"/>
</dbReference>
<feature type="active site" description="Charge relay system" evidence="9">
    <location>
        <position position="68"/>
    </location>
</feature>
<keyword evidence="4 8" id="KW-0479">Metal-binding</keyword>
<comment type="similarity">
    <text evidence="2 8">Belongs to the PTPS family. QueD subfamily.</text>
</comment>
<dbReference type="Gene3D" id="3.30.479.10">
    <property type="entry name" value="6-pyruvoyl tetrahydropterin synthase/QueD"/>
    <property type="match status" value="1"/>
</dbReference>
<protein>
    <recommendedName>
        <fullName evidence="3 8">6-carboxy-5,6,7,8-tetrahydropterin synthase</fullName>
        <ecNumber evidence="8">4.-.-.-</ecNumber>
    </recommendedName>
</protein>
<evidence type="ECO:0000256" key="4">
    <source>
        <dbReference type="ARBA" id="ARBA00022723"/>
    </source>
</evidence>
<comment type="pathway">
    <text evidence="1 8">Purine metabolism; 7-cyano-7-deazaguanine biosynthesis.</text>
</comment>
<keyword evidence="5 8" id="KW-0862">Zinc</keyword>
<dbReference type="PIRSF" id="PIRSF006113">
    <property type="entry name" value="PTP_synth"/>
    <property type="match status" value="1"/>
</dbReference>
<comment type="catalytic activity">
    <reaction evidence="7 8">
        <text>7,8-dihydroneopterin 3'-triphosphate + H2O = 6-carboxy-5,6,7,8-tetrahydropterin + triphosphate + acetaldehyde + 2 H(+)</text>
        <dbReference type="Rhea" id="RHEA:27966"/>
        <dbReference type="ChEBI" id="CHEBI:15343"/>
        <dbReference type="ChEBI" id="CHEBI:15377"/>
        <dbReference type="ChEBI" id="CHEBI:15378"/>
        <dbReference type="ChEBI" id="CHEBI:18036"/>
        <dbReference type="ChEBI" id="CHEBI:58462"/>
        <dbReference type="ChEBI" id="CHEBI:61032"/>
        <dbReference type="EC" id="4.1.2.50"/>
    </reaction>
</comment>
<feature type="active site" description="Proton acceptor" evidence="9">
    <location>
        <position position="23"/>
    </location>
</feature>
<evidence type="ECO:0000256" key="9">
    <source>
        <dbReference type="PIRSR" id="PIRSR006113-1"/>
    </source>
</evidence>
<comment type="caution">
    <text evidence="11">The sequence shown here is derived from an EMBL/GenBank/DDBJ whole genome shotgun (WGS) entry which is preliminary data.</text>
</comment>
<evidence type="ECO:0000256" key="5">
    <source>
        <dbReference type="ARBA" id="ARBA00022833"/>
    </source>
</evidence>
<reference evidence="11 12" key="1">
    <citation type="submission" date="2019-02" db="EMBL/GenBank/DDBJ databases">
        <title>Genomic Encyclopedia of Archaeal and Bacterial Type Strains, Phase II (KMG-II): from individual species to whole genera.</title>
        <authorList>
            <person name="Goeker M."/>
        </authorList>
    </citation>
    <scope>NUCLEOTIDE SEQUENCE [LARGE SCALE GENOMIC DNA]</scope>
    <source>
        <strain evidence="11 12">DSM 21411</strain>
    </source>
</reference>
<dbReference type="EC" id="4.-.-.-" evidence="8"/>
<feature type="binding site" evidence="10">
    <location>
        <position position="29"/>
    </location>
    <ligand>
        <name>Zn(2+)</name>
        <dbReference type="ChEBI" id="CHEBI:29105"/>
    </ligand>
</feature>
<dbReference type="InterPro" id="IPR007115">
    <property type="entry name" value="6-PTP_synth/QueD"/>
</dbReference>
<dbReference type="GO" id="GO:0070497">
    <property type="term" value="F:6-carboxytetrahydropterin synthase activity"/>
    <property type="evidence" value="ECO:0007669"/>
    <property type="project" value="UniProtKB-EC"/>
</dbReference>
<dbReference type="RefSeq" id="WP_130276699.1">
    <property type="nucleotide sequence ID" value="NZ_SGXG01000001.1"/>
</dbReference>
<accession>A0A4V2F6Y0</accession>
<comment type="cofactor">
    <cofactor evidence="8 10">
        <name>Zn(2+)</name>
        <dbReference type="ChEBI" id="CHEBI:29105"/>
    </cofactor>
    <text evidence="8 10">Binds 1 zinc ion per subunit.</text>
</comment>
<feature type="binding site" evidence="10">
    <location>
        <position position="27"/>
    </location>
    <ligand>
        <name>Zn(2+)</name>
        <dbReference type="ChEBI" id="CHEBI:29105"/>
    </ligand>
</feature>
<dbReference type="AlphaFoldDB" id="A0A4V2F6Y0"/>
<evidence type="ECO:0000256" key="2">
    <source>
        <dbReference type="ARBA" id="ARBA00008900"/>
    </source>
</evidence>
<dbReference type="SUPFAM" id="SSF55620">
    <property type="entry name" value="Tetrahydrobiopterin biosynthesis enzymes-like"/>
    <property type="match status" value="1"/>
</dbReference>
<keyword evidence="12" id="KW-1185">Reference proteome</keyword>
<dbReference type="InterPro" id="IPR038418">
    <property type="entry name" value="6-PTP_synth/QueD_sf"/>
</dbReference>
<evidence type="ECO:0000256" key="8">
    <source>
        <dbReference type="PIRNR" id="PIRNR006113"/>
    </source>
</evidence>
<dbReference type="PANTHER" id="PTHR12589">
    <property type="entry name" value="PYRUVOYL TETRAHYDROBIOPTERIN SYNTHASE"/>
    <property type="match status" value="1"/>
</dbReference>
<keyword evidence="8" id="KW-0671">Queuosine biosynthesis</keyword>
<organism evidence="11 12">
    <name type="scientific">Cecembia calidifontis</name>
    <dbReference type="NCBI Taxonomy" id="1187080"/>
    <lineage>
        <taxon>Bacteria</taxon>
        <taxon>Pseudomonadati</taxon>
        <taxon>Bacteroidota</taxon>
        <taxon>Cytophagia</taxon>
        <taxon>Cytophagales</taxon>
        <taxon>Cyclobacteriaceae</taxon>
        <taxon>Cecembia</taxon>
    </lineage>
</organism>
<dbReference type="UniPathway" id="UPA00391"/>
<dbReference type="Proteomes" id="UP000292209">
    <property type="component" value="Unassembled WGS sequence"/>
</dbReference>
<evidence type="ECO:0000256" key="3">
    <source>
        <dbReference type="ARBA" id="ARBA00018141"/>
    </source>
</evidence>
<gene>
    <name evidence="11" type="ORF">BC751_3517</name>
</gene>
<dbReference type="GO" id="GO:0008616">
    <property type="term" value="P:tRNA queuosine(34) biosynthetic process"/>
    <property type="evidence" value="ECO:0007669"/>
    <property type="project" value="UniProtKB-KW"/>
</dbReference>
<evidence type="ECO:0000313" key="11">
    <source>
        <dbReference type="EMBL" id="RZS97889.1"/>
    </source>
</evidence>
<keyword evidence="6 8" id="KW-0456">Lyase</keyword>
<evidence type="ECO:0000256" key="1">
    <source>
        <dbReference type="ARBA" id="ARBA00005061"/>
    </source>
</evidence>